<accession>A0ABW8JE49</accession>
<feature type="transmembrane region" description="Helical" evidence="1">
    <location>
        <begin position="20"/>
        <end position="40"/>
    </location>
</feature>
<dbReference type="EMBL" id="JADIKJ010000001">
    <property type="protein sequence ID" value="MFK2898764.1"/>
    <property type="molecule type" value="Genomic_DNA"/>
</dbReference>
<feature type="transmembrane region" description="Helical" evidence="1">
    <location>
        <begin position="278"/>
        <end position="294"/>
    </location>
</feature>
<evidence type="ECO:0000313" key="3">
    <source>
        <dbReference type="Proteomes" id="UP001620461"/>
    </source>
</evidence>
<feature type="transmembrane region" description="Helical" evidence="1">
    <location>
        <begin position="170"/>
        <end position="195"/>
    </location>
</feature>
<sequence length="351" mass="39220">MNSVAPYLKHSEPSNIATNARMMLSLILLAFVCVAADLIVGMRGIDVGTDTYVYAQFFESLRGGPAQTRFEPGFLFLTELLSACGFSVKAYQLILFATLLCMAFLAARRYFDYLGGGRGYMTFLSACLMMLLFSPMFVNASINAMRQGLAALPVFAALLCFQQRQWRGFFLYGVVACCFHYSSLLYLACAPLLLLNVRLQRIAAIFAFVAYCTGLTMVVVRSAVPALYNAVMDYSLSANYRSGVRIDFAVFSIFWYLLPFLLSGLVRKPFNQRIKDSTSVYLVMVLPFFIMGWGNFSNRYLLPAYLAASLMVAALLFHNRLSMLRNPILLRGALILSCAAFLYYVTNQVVV</sequence>
<evidence type="ECO:0000256" key="1">
    <source>
        <dbReference type="SAM" id="Phobius"/>
    </source>
</evidence>
<keyword evidence="1" id="KW-0812">Transmembrane</keyword>
<dbReference type="InterPro" id="IPR049458">
    <property type="entry name" value="EpsG-like"/>
</dbReference>
<name>A0ABW8JE49_9GAMM</name>
<reference evidence="2 3" key="1">
    <citation type="submission" date="2020-10" db="EMBL/GenBank/DDBJ databases">
        <title>Phylogeny of dyella-like bacteria.</title>
        <authorList>
            <person name="Fu J."/>
        </authorList>
    </citation>
    <scope>NUCLEOTIDE SEQUENCE [LARGE SCALE GENOMIC DNA]</scope>
    <source>
        <strain evidence="2 3">JP1</strain>
    </source>
</reference>
<feature type="transmembrane region" description="Helical" evidence="1">
    <location>
        <begin position="248"/>
        <end position="266"/>
    </location>
</feature>
<feature type="transmembrane region" description="Helical" evidence="1">
    <location>
        <begin position="119"/>
        <end position="140"/>
    </location>
</feature>
<dbReference type="Pfam" id="PF14897">
    <property type="entry name" value="EpsG"/>
    <property type="match status" value="1"/>
</dbReference>
<evidence type="ECO:0000313" key="2">
    <source>
        <dbReference type="EMBL" id="MFK2898764.1"/>
    </source>
</evidence>
<protein>
    <submittedName>
        <fullName evidence="2">EpsG family protein</fullName>
    </submittedName>
</protein>
<gene>
    <name evidence="2" type="ORF">ISP15_00235</name>
</gene>
<feature type="transmembrane region" description="Helical" evidence="1">
    <location>
        <begin position="90"/>
        <end position="107"/>
    </location>
</feature>
<feature type="transmembrane region" description="Helical" evidence="1">
    <location>
        <begin position="300"/>
        <end position="317"/>
    </location>
</feature>
<dbReference type="RefSeq" id="WP_404543755.1">
    <property type="nucleotide sequence ID" value="NZ_JADIKJ010000001.1"/>
</dbReference>
<proteinExistence type="predicted"/>
<feature type="transmembrane region" description="Helical" evidence="1">
    <location>
        <begin position="329"/>
        <end position="346"/>
    </location>
</feature>
<comment type="caution">
    <text evidence="2">The sequence shown here is derived from an EMBL/GenBank/DDBJ whole genome shotgun (WGS) entry which is preliminary data.</text>
</comment>
<keyword evidence="1" id="KW-1133">Transmembrane helix</keyword>
<keyword evidence="3" id="KW-1185">Reference proteome</keyword>
<feature type="transmembrane region" description="Helical" evidence="1">
    <location>
        <begin position="202"/>
        <end position="228"/>
    </location>
</feature>
<dbReference type="Proteomes" id="UP001620461">
    <property type="component" value="Unassembled WGS sequence"/>
</dbReference>
<keyword evidence="1" id="KW-0472">Membrane</keyword>
<organism evidence="2 3">
    <name type="scientific">Dyella jejuensis</name>
    <dbReference type="NCBI Taxonomy" id="1432009"/>
    <lineage>
        <taxon>Bacteria</taxon>
        <taxon>Pseudomonadati</taxon>
        <taxon>Pseudomonadota</taxon>
        <taxon>Gammaproteobacteria</taxon>
        <taxon>Lysobacterales</taxon>
        <taxon>Rhodanobacteraceae</taxon>
        <taxon>Dyella</taxon>
    </lineage>
</organism>